<organism evidence="10 11">
    <name type="scientific">Carlito syrichta</name>
    <name type="common">Philippine tarsier</name>
    <name type="synonym">Tarsius syrichta</name>
    <dbReference type="NCBI Taxonomy" id="1868482"/>
    <lineage>
        <taxon>Eukaryota</taxon>
        <taxon>Metazoa</taxon>
        <taxon>Chordata</taxon>
        <taxon>Craniata</taxon>
        <taxon>Vertebrata</taxon>
        <taxon>Euteleostomi</taxon>
        <taxon>Mammalia</taxon>
        <taxon>Eutheria</taxon>
        <taxon>Euarchontoglires</taxon>
        <taxon>Primates</taxon>
        <taxon>Haplorrhini</taxon>
        <taxon>Tarsiiformes</taxon>
        <taxon>Tarsiidae</taxon>
        <taxon>Carlito</taxon>
    </lineage>
</organism>
<keyword evidence="6" id="KW-0325">Glycoprotein</keyword>
<dbReference type="RefSeq" id="XP_021572934.1">
    <property type="nucleotide sequence ID" value="XM_021717259.1"/>
</dbReference>
<dbReference type="InterPro" id="IPR036179">
    <property type="entry name" value="Ig-like_dom_sf"/>
</dbReference>
<evidence type="ECO:0000256" key="2">
    <source>
        <dbReference type="ARBA" id="ARBA00022729"/>
    </source>
</evidence>
<dbReference type="Proteomes" id="UP000189704">
    <property type="component" value="Unplaced"/>
</dbReference>
<sequence length="379" mass="42607">MAGKCLLPLSPDSELLYLGFSLSSFSLPQCPSPPHSIYSFATGFEEPITFRITQISIFYNNSWEQTLASGWLDELQTHRWESNSSTIIFLRAWSRGNFSNKELKDNERFYHVYLVRLHQAIQTFASILQVKYPFELQVTTGCELRPGKPIVNFLRGAYRGLDFMSFQNNSWVPSPEGGSRAQLVCQVLNRYLRYKDIAQQRLSDDCPRFILGLIDAGKAYLQQQVKPEAWLSSGPSPGPGRLLLVCHVSGFYPKPVWVMWMRGAQEEPGTQRGDVLPNADGTWYLQATLDVDAREAAGLACRVKHSSLEGQDIILYWGEKELGPGWKCDSAPTSSDRSCVLVPKALVLLGHTVGLLTTLLPFGEHPAAQRLRKYLNTSQ</sequence>
<feature type="domain" description="Ig-like" evidence="9">
    <location>
        <begin position="207"/>
        <end position="307"/>
    </location>
</feature>
<dbReference type="SUPFAM" id="SSF54452">
    <property type="entry name" value="MHC antigen-recognition domain"/>
    <property type="match status" value="1"/>
</dbReference>
<gene>
    <name evidence="11" type="primary">LOC103273262</name>
</gene>
<dbReference type="GeneID" id="103273262"/>
<dbReference type="KEGG" id="csyr:103273262"/>
<evidence type="ECO:0000256" key="6">
    <source>
        <dbReference type="ARBA" id="ARBA00023180"/>
    </source>
</evidence>
<dbReference type="Gene3D" id="2.60.40.10">
    <property type="entry name" value="Immunoglobulins"/>
    <property type="match status" value="1"/>
</dbReference>
<keyword evidence="4" id="KW-0391">Immunity</keyword>
<keyword evidence="5" id="KW-0472">Membrane</keyword>
<dbReference type="AlphaFoldDB" id="A0A3Q0E9X5"/>
<evidence type="ECO:0000259" key="9">
    <source>
        <dbReference type="PROSITE" id="PS50835"/>
    </source>
</evidence>
<dbReference type="PROSITE" id="PS50835">
    <property type="entry name" value="IG_LIKE"/>
    <property type="match status" value="1"/>
</dbReference>
<dbReference type="InterPro" id="IPR011162">
    <property type="entry name" value="MHC_I/II-like_Ag-recog"/>
</dbReference>
<protein>
    <submittedName>
        <fullName evidence="11">T-cell surface glycoprotein CD1a-like</fullName>
    </submittedName>
</protein>
<name>A0A3Q0E9X5_CARSF</name>
<dbReference type="InterPro" id="IPR037055">
    <property type="entry name" value="MHC_I-like_Ag-recog_sf"/>
</dbReference>
<dbReference type="FunFam" id="2.60.40.10:FF:000254">
    <property type="entry name" value="Antigen-presenting glycoprotein CD1d1"/>
    <property type="match status" value="1"/>
</dbReference>
<dbReference type="GO" id="GO:0048007">
    <property type="term" value="P:antigen processing and presentation, exogenous lipid antigen via MHC class Ib"/>
    <property type="evidence" value="ECO:0007669"/>
    <property type="project" value="TreeGrafter"/>
</dbReference>
<evidence type="ECO:0000256" key="1">
    <source>
        <dbReference type="ARBA" id="ARBA00004177"/>
    </source>
</evidence>
<evidence type="ECO:0000256" key="4">
    <source>
        <dbReference type="ARBA" id="ARBA00022859"/>
    </source>
</evidence>
<dbReference type="GO" id="GO:0048006">
    <property type="term" value="P:antigen processing and presentation, endogenous lipid antigen via MHC class Ib"/>
    <property type="evidence" value="ECO:0007669"/>
    <property type="project" value="TreeGrafter"/>
</dbReference>
<evidence type="ECO:0000256" key="8">
    <source>
        <dbReference type="ARBA" id="ARBA00046288"/>
    </source>
</evidence>
<keyword evidence="7" id="KW-0393">Immunoglobulin domain</keyword>
<evidence type="ECO:0000313" key="10">
    <source>
        <dbReference type="Proteomes" id="UP000189704"/>
    </source>
</evidence>
<comment type="subcellular location">
    <subcellularLocation>
        <location evidence="8">Endomembrane system</location>
        <topology evidence="8">Single-pass type I membrane protein</topology>
    </subcellularLocation>
    <subcellularLocation>
        <location evidence="1">Endosome</location>
    </subcellularLocation>
</comment>
<evidence type="ECO:0000256" key="3">
    <source>
        <dbReference type="ARBA" id="ARBA00022753"/>
    </source>
</evidence>
<dbReference type="GO" id="GO:0030883">
    <property type="term" value="F:endogenous lipid antigen binding"/>
    <property type="evidence" value="ECO:0007669"/>
    <property type="project" value="TreeGrafter"/>
</dbReference>
<dbReference type="GO" id="GO:0071723">
    <property type="term" value="F:lipopeptide binding"/>
    <property type="evidence" value="ECO:0007669"/>
    <property type="project" value="TreeGrafter"/>
</dbReference>
<dbReference type="Pfam" id="PF07654">
    <property type="entry name" value="C1-set"/>
    <property type="match status" value="1"/>
</dbReference>
<keyword evidence="2" id="KW-0732">Signal</keyword>
<dbReference type="GO" id="GO:0005768">
    <property type="term" value="C:endosome"/>
    <property type="evidence" value="ECO:0007669"/>
    <property type="project" value="UniProtKB-SubCell"/>
</dbReference>
<dbReference type="GO" id="GO:0006955">
    <property type="term" value="P:immune response"/>
    <property type="evidence" value="ECO:0007669"/>
    <property type="project" value="TreeGrafter"/>
</dbReference>
<evidence type="ECO:0000313" key="11">
    <source>
        <dbReference type="RefSeq" id="XP_021572934.1"/>
    </source>
</evidence>
<keyword evidence="10" id="KW-1185">Reference proteome</keyword>
<dbReference type="FunFam" id="3.30.500.10:FF:000002">
    <property type="entry name" value="Antigen-presenting glycoprotein CD1d1"/>
    <property type="match status" value="1"/>
</dbReference>
<proteinExistence type="predicted"/>
<dbReference type="InterPro" id="IPR003597">
    <property type="entry name" value="Ig_C1-set"/>
</dbReference>
<evidence type="ECO:0000256" key="5">
    <source>
        <dbReference type="ARBA" id="ARBA00023136"/>
    </source>
</evidence>
<keyword evidence="3" id="KW-0967">Endosome</keyword>
<dbReference type="PANTHER" id="PTHR16675:SF160">
    <property type="entry name" value="T-CELL SURFACE GLYCOPROTEIN CD1A"/>
    <property type="match status" value="1"/>
</dbReference>
<dbReference type="InterPro" id="IPR050208">
    <property type="entry name" value="MHC_class-I_related"/>
</dbReference>
<dbReference type="OrthoDB" id="8890485at2759"/>
<dbReference type="GO" id="GO:0001916">
    <property type="term" value="P:positive regulation of T cell mediated cytotoxicity"/>
    <property type="evidence" value="ECO:0007669"/>
    <property type="project" value="TreeGrafter"/>
</dbReference>
<evidence type="ECO:0000256" key="7">
    <source>
        <dbReference type="ARBA" id="ARBA00023319"/>
    </source>
</evidence>
<dbReference type="GO" id="GO:0005615">
    <property type="term" value="C:extracellular space"/>
    <property type="evidence" value="ECO:0007669"/>
    <property type="project" value="TreeGrafter"/>
</dbReference>
<dbReference type="Pfam" id="PF16497">
    <property type="entry name" value="MHC_I_3"/>
    <property type="match status" value="1"/>
</dbReference>
<dbReference type="GO" id="GO:0030884">
    <property type="term" value="F:exogenous lipid antigen binding"/>
    <property type="evidence" value="ECO:0007669"/>
    <property type="project" value="TreeGrafter"/>
</dbReference>
<dbReference type="Gene3D" id="3.30.500.10">
    <property type="entry name" value="MHC class I-like antigen recognition-like"/>
    <property type="match status" value="1"/>
</dbReference>
<dbReference type="InterPro" id="IPR013783">
    <property type="entry name" value="Ig-like_fold"/>
</dbReference>
<dbReference type="InterPro" id="IPR011161">
    <property type="entry name" value="MHC_I-like_Ag-recog"/>
</dbReference>
<dbReference type="CDD" id="cd21029">
    <property type="entry name" value="IgC1_CD1"/>
    <property type="match status" value="1"/>
</dbReference>
<dbReference type="PANTHER" id="PTHR16675">
    <property type="entry name" value="MHC CLASS I-RELATED"/>
    <property type="match status" value="1"/>
</dbReference>
<dbReference type="SUPFAM" id="SSF48726">
    <property type="entry name" value="Immunoglobulin"/>
    <property type="match status" value="1"/>
</dbReference>
<reference evidence="11" key="1">
    <citation type="submission" date="2025-08" db="UniProtKB">
        <authorList>
            <consortium name="RefSeq"/>
        </authorList>
    </citation>
    <scope>IDENTIFICATION</scope>
</reference>
<accession>A0A3Q0E9X5</accession>
<dbReference type="InterPro" id="IPR007110">
    <property type="entry name" value="Ig-like_dom"/>
</dbReference>
<dbReference type="SMART" id="SM00407">
    <property type="entry name" value="IGc1"/>
    <property type="match status" value="1"/>
</dbReference>
<dbReference type="GO" id="GO:0009897">
    <property type="term" value="C:external side of plasma membrane"/>
    <property type="evidence" value="ECO:0007669"/>
    <property type="project" value="TreeGrafter"/>
</dbReference>